<reference evidence="1 2" key="1">
    <citation type="submission" date="2015-01" db="EMBL/GenBank/DDBJ databases">
        <title>Comparative genomics of the lactic acid bacteria isolated from the honey bee gut.</title>
        <authorList>
            <person name="Ellegaard K.M."/>
            <person name="Tamarit D."/>
            <person name="Javelind E."/>
            <person name="Olofsson T."/>
            <person name="Andersson S.G."/>
            <person name="Vasquez A."/>
        </authorList>
    </citation>
    <scope>NUCLEOTIDE SEQUENCE [LARGE SCALE GENOMIC DNA]</scope>
    <source>
        <strain evidence="1 2">Hma11</strain>
        <plasmid evidence="1">pHma11p1</plasmid>
    </source>
</reference>
<sequence>MEADNNYEQNTQLTIGRLAQELDLYYRKLKLPIKRLRTTSIGLSLEPKEEVAAADDYFGIDHVLPKTLYQFIKRQYSDYKKLVTLDVIAENNHISKRDFKHFVKNVMDRNERYQFLQPNIFIKSKSDAVKKSREDKIVDQYLKYKISFNTVVSAKVPQVRVRTGKNTETAEYIEVHLLEAVRTSTWKQGQVVGFYKRTESGYYPIVSLYNRTLKVETKIRLDPKSRGVLSITKRHSDKQPVIWSFAVNDLLSKNNENHKYNYLINMILSTVNKNHLGCSYRSRGDYNDPYIEMITDGITIDITDFQLKPEDSKKLREDKQHVYGDPKSVEKIKKLITESTNDVGCRITVDENKITIRGRYKKVSIAWIPEMSNEVMKAYEKIEAETGTPVDLLMGEAIVRDYRLMNGAIELSEDKDLITHDLVSEIGRASDWK</sequence>
<dbReference type="AlphaFoldDB" id="A0A0F4LM56"/>
<dbReference type="Proteomes" id="UP000033682">
    <property type="component" value="Plasmid pHma11p1"/>
</dbReference>
<name>A0A0F4LM56_9LACO</name>
<proteinExistence type="predicted"/>
<keyword evidence="2" id="KW-1185">Reference proteome</keyword>
<comment type="caution">
    <text evidence="1">The sequence shown here is derived from an EMBL/GenBank/DDBJ whole genome shotgun (WGS) entry which is preliminary data.</text>
</comment>
<organism evidence="1 2">
    <name type="scientific">Lactobacillus apis</name>
    <dbReference type="NCBI Taxonomy" id="303541"/>
    <lineage>
        <taxon>Bacteria</taxon>
        <taxon>Bacillati</taxon>
        <taxon>Bacillota</taxon>
        <taxon>Bacilli</taxon>
        <taxon>Lactobacillales</taxon>
        <taxon>Lactobacillaceae</taxon>
        <taxon>Lactobacillus</taxon>
    </lineage>
</organism>
<geneLocation type="plasmid" evidence="1">
    <name>pHma11p1</name>
</geneLocation>
<dbReference type="HOGENOM" id="CLU_632805_0_0_9"/>
<evidence type="ECO:0000313" key="1">
    <source>
        <dbReference type="EMBL" id="KJY59670.1"/>
    </source>
</evidence>
<evidence type="ECO:0000313" key="2">
    <source>
        <dbReference type="Proteomes" id="UP000033682"/>
    </source>
</evidence>
<dbReference type="PATRIC" id="fig|303541.3.peg.76"/>
<keyword evidence="1" id="KW-0614">Plasmid</keyword>
<dbReference type="RefSeq" id="WP_046308331.1">
    <property type="nucleotide sequence ID" value="NZ_KQ034005.1"/>
</dbReference>
<dbReference type="EMBL" id="JXLG01000016">
    <property type="protein sequence ID" value="KJY59670.1"/>
    <property type="molecule type" value="Genomic_DNA"/>
</dbReference>
<accession>A0A0F4LM56</accession>
<gene>
    <name evidence="1" type="ORF">JF72_15030</name>
</gene>
<protein>
    <submittedName>
        <fullName evidence="1">Uncharacterized protein</fullName>
    </submittedName>
</protein>